<sequence length="308" mass="34434">MIHLHAPHHYYLNWNTVTRLLAESGKPVVISAHDWWLVSGRCGFARDCMGWRRACGECGSRRFEDLPSLRDRSRQVRVSRHAALRRLRSRLAIVCPSEHLCNDHRQIFPDLDVRFIPNALDREFEAAVSGFQLSTDRNDLVFCASDLASPGKIDAGLVRTLASEFGGNVKLVGRSSPFSDTSATALGEVRDRTELARIFASTRALMFTSQMDNAPLTIIEALSVGAYVVAYPSAAAQEMLRLVGGRCAESPDEAYEIVRTGRENELYGGQSHLELARRAREIWSGETMAAAYREVYRDLSRMSDEVQA</sequence>
<keyword evidence="2" id="KW-1185">Reference proteome</keyword>
<accession>A0A840Z2X8</accession>
<dbReference type="SUPFAM" id="SSF53756">
    <property type="entry name" value="UDP-Glycosyltransferase/glycogen phosphorylase"/>
    <property type="match status" value="1"/>
</dbReference>
<dbReference type="AlphaFoldDB" id="A0A840Z2X8"/>
<dbReference type="EMBL" id="JACIJI010000015">
    <property type="protein sequence ID" value="MBB5720358.1"/>
    <property type="molecule type" value="Genomic_DNA"/>
</dbReference>
<evidence type="ECO:0000313" key="1">
    <source>
        <dbReference type="EMBL" id="MBB5720358.1"/>
    </source>
</evidence>
<comment type="caution">
    <text evidence="1">The sequence shown here is derived from an EMBL/GenBank/DDBJ whole genome shotgun (WGS) entry which is preliminary data.</text>
</comment>
<protein>
    <submittedName>
        <fullName evidence="1">Putative colanic acid biosynthesis glycosyltransferase</fullName>
        <ecNumber evidence="1">2.4.-.-</ecNumber>
    </submittedName>
</protein>
<dbReference type="EC" id="2.4.-.-" evidence="1"/>
<keyword evidence="1" id="KW-0808">Transferase</keyword>
<organism evidence="1 2">
    <name type="scientific">Stakelama sediminis</name>
    <dbReference type="NCBI Taxonomy" id="463200"/>
    <lineage>
        <taxon>Bacteria</taxon>
        <taxon>Pseudomonadati</taxon>
        <taxon>Pseudomonadota</taxon>
        <taxon>Alphaproteobacteria</taxon>
        <taxon>Sphingomonadales</taxon>
        <taxon>Sphingomonadaceae</taxon>
        <taxon>Stakelama</taxon>
    </lineage>
</organism>
<reference evidence="1 2" key="1">
    <citation type="submission" date="2020-08" db="EMBL/GenBank/DDBJ databases">
        <title>Genomic Encyclopedia of Type Strains, Phase IV (KMG-IV): sequencing the most valuable type-strain genomes for metagenomic binning, comparative biology and taxonomic classification.</title>
        <authorList>
            <person name="Goeker M."/>
        </authorList>
    </citation>
    <scope>NUCLEOTIDE SEQUENCE [LARGE SCALE GENOMIC DNA]</scope>
    <source>
        <strain evidence="1 2">DSM 27203</strain>
    </source>
</reference>
<keyword evidence="1" id="KW-0328">Glycosyltransferase</keyword>
<gene>
    <name evidence="1" type="ORF">FHR23_003324</name>
</gene>
<name>A0A840Z2X8_9SPHN</name>
<evidence type="ECO:0000313" key="2">
    <source>
        <dbReference type="Proteomes" id="UP000554342"/>
    </source>
</evidence>
<dbReference type="Proteomes" id="UP000554342">
    <property type="component" value="Unassembled WGS sequence"/>
</dbReference>
<dbReference type="GO" id="GO:0016757">
    <property type="term" value="F:glycosyltransferase activity"/>
    <property type="evidence" value="ECO:0007669"/>
    <property type="project" value="UniProtKB-KW"/>
</dbReference>
<proteinExistence type="predicted"/>
<dbReference type="Gene3D" id="3.40.50.2000">
    <property type="entry name" value="Glycogen Phosphorylase B"/>
    <property type="match status" value="2"/>
</dbReference>